<gene>
    <name evidence="5" type="primary">mutL</name>
    <name evidence="8" type="ORF">AFK76_04650</name>
</gene>
<feature type="compositionally biased region" description="Low complexity" evidence="6">
    <location>
        <begin position="393"/>
        <end position="408"/>
    </location>
</feature>
<dbReference type="Pfam" id="PF13589">
    <property type="entry name" value="HATPase_c_3"/>
    <property type="match status" value="1"/>
</dbReference>
<dbReference type="InterPro" id="IPR036890">
    <property type="entry name" value="HATPase_C_sf"/>
</dbReference>
<dbReference type="Pfam" id="PF01119">
    <property type="entry name" value="DNA_mis_repair"/>
    <property type="match status" value="1"/>
</dbReference>
<dbReference type="CDD" id="cd03482">
    <property type="entry name" value="MutL_Trans_MutL"/>
    <property type="match status" value="1"/>
</dbReference>
<proteinExistence type="inferred from homology"/>
<feature type="compositionally biased region" description="Polar residues" evidence="6">
    <location>
        <begin position="361"/>
        <end position="376"/>
    </location>
</feature>
<dbReference type="Pfam" id="PF08676">
    <property type="entry name" value="MutL_C"/>
    <property type="match status" value="1"/>
</dbReference>
<dbReference type="InterPro" id="IPR013507">
    <property type="entry name" value="DNA_mismatch_S5_2-like"/>
</dbReference>
<evidence type="ECO:0000259" key="7">
    <source>
        <dbReference type="SMART" id="SM01340"/>
    </source>
</evidence>
<dbReference type="Gene3D" id="3.30.565.10">
    <property type="entry name" value="Histidine kinase-like ATPase, C-terminal domain"/>
    <property type="match status" value="1"/>
</dbReference>
<comment type="function">
    <text evidence="5">This protein is involved in the repair of mismatches in DNA. It is required for dam-dependent methyl-directed DNA mismatch repair. May act as a 'molecular matchmaker', a protein that promotes the formation of a stable complex between two or more DNA-binding proteins in an ATP-dependent manner without itself being part of a final effector complex.</text>
</comment>
<dbReference type="InterPro" id="IPR037198">
    <property type="entry name" value="MutL_C_sf"/>
</dbReference>
<evidence type="ECO:0000256" key="3">
    <source>
        <dbReference type="ARBA" id="ARBA00022763"/>
    </source>
</evidence>
<evidence type="ECO:0000256" key="4">
    <source>
        <dbReference type="ARBA" id="ARBA00023204"/>
    </source>
</evidence>
<dbReference type="SUPFAM" id="SSF118116">
    <property type="entry name" value="DNA mismatch repair protein MutL"/>
    <property type="match status" value="1"/>
</dbReference>
<dbReference type="HAMAP" id="MF_00149">
    <property type="entry name" value="DNA_mis_repair"/>
    <property type="match status" value="1"/>
</dbReference>
<protein>
    <recommendedName>
        <fullName evidence="2 5">DNA mismatch repair protein MutL</fullName>
    </recommendedName>
</protein>
<dbReference type="InterPro" id="IPR020568">
    <property type="entry name" value="Ribosomal_Su5_D2-typ_SF"/>
</dbReference>
<dbReference type="PROSITE" id="PS00058">
    <property type="entry name" value="DNA_MISMATCH_REPAIR_1"/>
    <property type="match status" value="1"/>
</dbReference>
<dbReference type="PANTHER" id="PTHR10073:SF12">
    <property type="entry name" value="DNA MISMATCH REPAIR PROTEIN MLH1"/>
    <property type="match status" value="1"/>
</dbReference>
<dbReference type="InterPro" id="IPR014721">
    <property type="entry name" value="Ribsml_uS5_D2-typ_fold_subgr"/>
</dbReference>
<dbReference type="OrthoDB" id="9763467at2"/>
<keyword evidence="4 5" id="KW-0234">DNA repair</keyword>
<dbReference type="InterPro" id="IPR042121">
    <property type="entry name" value="MutL_C_regsub"/>
</dbReference>
<dbReference type="GO" id="GO:0016887">
    <property type="term" value="F:ATP hydrolysis activity"/>
    <property type="evidence" value="ECO:0007669"/>
    <property type="project" value="InterPro"/>
</dbReference>
<dbReference type="NCBIfam" id="TIGR00585">
    <property type="entry name" value="mutl"/>
    <property type="match status" value="1"/>
</dbReference>
<dbReference type="SMART" id="SM01340">
    <property type="entry name" value="DNA_mis_repair"/>
    <property type="match status" value="1"/>
</dbReference>
<dbReference type="RefSeq" id="WP_053953130.1">
    <property type="nucleotide sequence ID" value="NZ_FNCB01000003.1"/>
</dbReference>
<dbReference type="GO" id="GO:0030983">
    <property type="term" value="F:mismatched DNA binding"/>
    <property type="evidence" value="ECO:0007669"/>
    <property type="project" value="InterPro"/>
</dbReference>
<evidence type="ECO:0000256" key="5">
    <source>
        <dbReference type="HAMAP-Rule" id="MF_00149"/>
    </source>
</evidence>
<comment type="similarity">
    <text evidence="1 5">Belongs to the DNA mismatch repair MutL/HexB family.</text>
</comment>
<dbReference type="PANTHER" id="PTHR10073">
    <property type="entry name" value="DNA MISMATCH REPAIR PROTEIN MLH, PMS, MUTL"/>
    <property type="match status" value="1"/>
</dbReference>
<dbReference type="SUPFAM" id="SSF55874">
    <property type="entry name" value="ATPase domain of HSP90 chaperone/DNA topoisomerase II/histidine kinase"/>
    <property type="match status" value="1"/>
</dbReference>
<dbReference type="FunFam" id="3.30.565.10:FF:000003">
    <property type="entry name" value="DNA mismatch repair endonuclease MutL"/>
    <property type="match status" value="1"/>
</dbReference>
<dbReference type="InterPro" id="IPR002099">
    <property type="entry name" value="MutL/Mlh/PMS"/>
</dbReference>
<dbReference type="InterPro" id="IPR020667">
    <property type="entry name" value="DNA_mismatch_repair_MutL"/>
</dbReference>
<keyword evidence="9" id="KW-1185">Reference proteome</keyword>
<dbReference type="InterPro" id="IPR014762">
    <property type="entry name" value="DNA_mismatch_repair_CS"/>
</dbReference>
<dbReference type="GO" id="GO:0140664">
    <property type="term" value="F:ATP-dependent DNA damage sensor activity"/>
    <property type="evidence" value="ECO:0007669"/>
    <property type="project" value="InterPro"/>
</dbReference>
<evidence type="ECO:0000256" key="1">
    <source>
        <dbReference type="ARBA" id="ARBA00006082"/>
    </source>
</evidence>
<dbReference type="AlphaFoldDB" id="A0A837NHR2"/>
<reference evidence="8 9" key="1">
    <citation type="submission" date="2015-08" db="EMBL/GenBank/DDBJ databases">
        <title>Genome sequencing and assembly of the deep-sea bacterium Idiomarina zobellii.</title>
        <authorList>
            <person name="Mithoefer S.D."/>
            <person name="Rheaume B.A."/>
            <person name="MacLea K.S."/>
        </authorList>
    </citation>
    <scope>NUCLEOTIDE SEQUENCE [LARGE SCALE GENOMIC DNA]</scope>
    <source>
        <strain evidence="8 9">KMM 231</strain>
    </source>
</reference>
<dbReference type="CDD" id="cd16926">
    <property type="entry name" value="HATPase_MutL-MLH-PMS-like"/>
    <property type="match status" value="1"/>
</dbReference>
<sequence length="597" mass="67475">MPIQQLPIELANQIAAGEVVERPSSVVKELVENALDAGADELVLDIEKGGSKRIRIRDNGCGISRDELTLALSRHATSKVQSLEDLERIGSLGFRGEALASISSVSRLRLTSKPAEQSEAWQAWTEGRDMQVNVEPAAHPNGTTVDIQDLFFNTPARRKFLRTEKTEFSHIDEVIKRIALSRFDVAFQLSHNGKTLRRYPRADSEKQQLQRVAKICGGQFAEQAYQLQSPEGDYKLKGWMVAPEHCRYQGDVQHFFVNGRMMRDKLLAHAVRQAYEKYLPTDRVPTYILYFELPAEQVDVNVHPAKHEVRFHYQRQVHDFILTQVERVLRSLTEMSVSAGAEDASVDFKGEPYESAHRHQYQSNDTSTMRESSRYSTAPRKAMGSLLPNAVTSSAGSSESQPASTGNASAFSASASVSRQEASSPSESWRLLSLFNGHQALVRHSNRLAWLNVRQVHAVCAQEKLSQQLEDGLSGQPLLVPVTVSAKEFKTPVSQWPEQQLNRLGVMYYRQKDMVVIEQMPEMLRKGNVALLFKQLLEQVSENSDTQLLKWLTTFVAKGEYSTTEAEHWVKQWRDQLHEPADYLQFIEVPEAYNANH</sequence>
<organism evidence="8 9">
    <name type="scientific">Idiomarina zobellii</name>
    <dbReference type="NCBI Taxonomy" id="86103"/>
    <lineage>
        <taxon>Bacteria</taxon>
        <taxon>Pseudomonadati</taxon>
        <taxon>Pseudomonadota</taxon>
        <taxon>Gammaproteobacteria</taxon>
        <taxon>Alteromonadales</taxon>
        <taxon>Idiomarinaceae</taxon>
        <taxon>Idiomarina</taxon>
    </lineage>
</organism>
<feature type="region of interest" description="Disordered" evidence="6">
    <location>
        <begin position="353"/>
        <end position="408"/>
    </location>
</feature>
<evidence type="ECO:0000256" key="6">
    <source>
        <dbReference type="SAM" id="MobiDB-lite"/>
    </source>
</evidence>
<dbReference type="GO" id="GO:0006298">
    <property type="term" value="P:mismatch repair"/>
    <property type="evidence" value="ECO:0007669"/>
    <property type="project" value="UniProtKB-UniRule"/>
</dbReference>
<dbReference type="InterPro" id="IPR014790">
    <property type="entry name" value="MutL_C"/>
</dbReference>
<name>A0A837NHR2_9GAMM</name>
<evidence type="ECO:0000313" key="9">
    <source>
        <dbReference type="Proteomes" id="UP000053030"/>
    </source>
</evidence>
<dbReference type="SUPFAM" id="SSF54211">
    <property type="entry name" value="Ribosomal protein S5 domain 2-like"/>
    <property type="match status" value="1"/>
</dbReference>
<evidence type="ECO:0000313" key="8">
    <source>
        <dbReference type="EMBL" id="KPD24287.1"/>
    </source>
</evidence>
<dbReference type="GO" id="GO:0005524">
    <property type="term" value="F:ATP binding"/>
    <property type="evidence" value="ECO:0007669"/>
    <property type="project" value="InterPro"/>
</dbReference>
<dbReference type="GO" id="GO:0032300">
    <property type="term" value="C:mismatch repair complex"/>
    <property type="evidence" value="ECO:0007669"/>
    <property type="project" value="InterPro"/>
</dbReference>
<comment type="caution">
    <text evidence="8">The sequence shown here is derived from an EMBL/GenBank/DDBJ whole genome shotgun (WGS) entry which is preliminary data.</text>
</comment>
<dbReference type="Gene3D" id="3.30.1370.100">
    <property type="entry name" value="MutL, C-terminal domain, regulatory subdomain"/>
    <property type="match status" value="1"/>
</dbReference>
<keyword evidence="3 5" id="KW-0227">DNA damage</keyword>
<dbReference type="Proteomes" id="UP000053030">
    <property type="component" value="Unassembled WGS sequence"/>
</dbReference>
<evidence type="ECO:0000256" key="2">
    <source>
        <dbReference type="ARBA" id="ARBA00021975"/>
    </source>
</evidence>
<dbReference type="Gene3D" id="3.30.230.10">
    <property type="match status" value="1"/>
</dbReference>
<dbReference type="EMBL" id="LHSG01000003">
    <property type="protein sequence ID" value="KPD24287.1"/>
    <property type="molecule type" value="Genomic_DNA"/>
</dbReference>
<dbReference type="InterPro" id="IPR038973">
    <property type="entry name" value="MutL/Mlh/Pms-like"/>
</dbReference>
<accession>A0A837NHR2</accession>
<feature type="domain" description="DNA mismatch repair protein S5" evidence="7">
    <location>
        <begin position="212"/>
        <end position="330"/>
    </location>
</feature>